<gene>
    <name evidence="2" type="ORF">RRG08_008348</name>
</gene>
<organism evidence="2 3">
    <name type="scientific">Elysia crispata</name>
    <name type="common">lettuce slug</name>
    <dbReference type="NCBI Taxonomy" id="231223"/>
    <lineage>
        <taxon>Eukaryota</taxon>
        <taxon>Metazoa</taxon>
        <taxon>Spiralia</taxon>
        <taxon>Lophotrochozoa</taxon>
        <taxon>Mollusca</taxon>
        <taxon>Gastropoda</taxon>
        <taxon>Heterobranchia</taxon>
        <taxon>Euthyneura</taxon>
        <taxon>Panpulmonata</taxon>
        <taxon>Sacoglossa</taxon>
        <taxon>Placobranchoidea</taxon>
        <taxon>Plakobranchidae</taxon>
        <taxon>Elysia</taxon>
    </lineage>
</organism>
<keyword evidence="1" id="KW-0812">Transmembrane</keyword>
<reference evidence="2" key="1">
    <citation type="journal article" date="2023" name="G3 (Bethesda)">
        <title>A reference genome for the long-term kleptoplast-retaining sea slug Elysia crispata morphotype clarki.</title>
        <authorList>
            <person name="Eastman K.E."/>
            <person name="Pendleton A.L."/>
            <person name="Shaikh M.A."/>
            <person name="Suttiyut T."/>
            <person name="Ogas R."/>
            <person name="Tomko P."/>
            <person name="Gavelis G."/>
            <person name="Widhalm J.R."/>
            <person name="Wisecaver J.H."/>
        </authorList>
    </citation>
    <scope>NUCLEOTIDE SEQUENCE</scope>
    <source>
        <strain evidence="2">ECLA1</strain>
    </source>
</reference>
<evidence type="ECO:0000256" key="1">
    <source>
        <dbReference type="SAM" id="Phobius"/>
    </source>
</evidence>
<feature type="transmembrane region" description="Helical" evidence="1">
    <location>
        <begin position="271"/>
        <end position="291"/>
    </location>
</feature>
<keyword evidence="3" id="KW-1185">Reference proteome</keyword>
<comment type="caution">
    <text evidence="2">The sequence shown here is derived from an EMBL/GenBank/DDBJ whole genome shotgun (WGS) entry which is preliminary data.</text>
</comment>
<dbReference type="CDD" id="cd00637">
    <property type="entry name" value="7tm_classA_rhodopsin-like"/>
    <property type="match status" value="1"/>
</dbReference>
<dbReference type="Gene3D" id="1.20.1070.10">
    <property type="entry name" value="Rhodopsin 7-helix transmembrane proteins"/>
    <property type="match status" value="1"/>
</dbReference>
<dbReference type="EMBL" id="JAWDGP010001700">
    <property type="protein sequence ID" value="KAK3789025.1"/>
    <property type="molecule type" value="Genomic_DNA"/>
</dbReference>
<feature type="transmembrane region" description="Helical" evidence="1">
    <location>
        <begin position="82"/>
        <end position="108"/>
    </location>
</feature>
<evidence type="ECO:0008006" key="4">
    <source>
        <dbReference type="Google" id="ProtNLM"/>
    </source>
</evidence>
<accession>A0AAE1AK67</accession>
<sequence>MVLLKNASLLEVHNNYSIDITSNSDPCFIPNNIANRVALRYYCLVTRVGVSPLLSLWSVIACIVNIAAFCKMGLKEGVTQNFLILSIADGLQGLLHVALDICFQLRLFCFRFKMVSQTTLVFHLSMLGPFPLSVSTITTAVIAVVRCCCVTMPFTVQRTFTARRQLIAILALCGANSVSLIYFSTRATLDRLNTSAYRSERAIHLHKSSIFMYDVARVSVFSICYSVTLVSMLILIGTLMKSSRFQHSISTVDLPASGDGRNSRDAHVIKSIFQVLAIFTLCNFLSVFQSLGRLIMSQPSFWQEDSKVEGLIKGILMWKVFSEKQKKWIPHKALQNA</sequence>
<feature type="transmembrane region" description="Helical" evidence="1">
    <location>
        <begin position="120"/>
        <end position="145"/>
    </location>
</feature>
<keyword evidence="1" id="KW-1133">Transmembrane helix</keyword>
<dbReference type="AlphaFoldDB" id="A0AAE1AK67"/>
<protein>
    <recommendedName>
        <fullName evidence="4">G-protein coupled receptors family 1 profile domain-containing protein</fullName>
    </recommendedName>
</protein>
<feature type="transmembrane region" description="Helical" evidence="1">
    <location>
        <begin position="166"/>
        <end position="185"/>
    </location>
</feature>
<keyword evidence="1" id="KW-0472">Membrane</keyword>
<feature type="transmembrane region" description="Helical" evidence="1">
    <location>
        <begin position="49"/>
        <end position="70"/>
    </location>
</feature>
<evidence type="ECO:0000313" key="2">
    <source>
        <dbReference type="EMBL" id="KAK3789025.1"/>
    </source>
</evidence>
<name>A0AAE1AK67_9GAST</name>
<feature type="transmembrane region" description="Helical" evidence="1">
    <location>
        <begin position="218"/>
        <end position="240"/>
    </location>
</feature>
<proteinExistence type="predicted"/>
<dbReference type="SUPFAM" id="SSF81321">
    <property type="entry name" value="Family A G protein-coupled receptor-like"/>
    <property type="match status" value="1"/>
</dbReference>
<dbReference type="Proteomes" id="UP001283361">
    <property type="component" value="Unassembled WGS sequence"/>
</dbReference>
<evidence type="ECO:0000313" key="3">
    <source>
        <dbReference type="Proteomes" id="UP001283361"/>
    </source>
</evidence>